<dbReference type="PANTHER" id="PTHR43133">
    <property type="entry name" value="RNA POLYMERASE ECF-TYPE SIGMA FACTO"/>
    <property type="match status" value="1"/>
</dbReference>
<feature type="domain" description="RNA polymerase sigma-70 region 2" evidence="5">
    <location>
        <begin position="8"/>
        <end position="76"/>
    </location>
</feature>
<dbReference type="PANTHER" id="PTHR43133:SF63">
    <property type="entry name" value="RNA POLYMERASE SIGMA FACTOR FECI-RELATED"/>
    <property type="match status" value="1"/>
</dbReference>
<evidence type="ECO:0000256" key="3">
    <source>
        <dbReference type="ARBA" id="ARBA00023082"/>
    </source>
</evidence>
<keyword evidence="8" id="KW-1185">Reference proteome</keyword>
<dbReference type="GO" id="GO:0003677">
    <property type="term" value="F:DNA binding"/>
    <property type="evidence" value="ECO:0007669"/>
    <property type="project" value="InterPro"/>
</dbReference>
<gene>
    <name evidence="7" type="ORF">DDE23_19720</name>
</gene>
<dbReference type="InterPro" id="IPR013325">
    <property type="entry name" value="RNA_pol_sigma_r2"/>
</dbReference>
<comment type="similarity">
    <text evidence="1">Belongs to the sigma-70 factor family. ECF subfamily.</text>
</comment>
<dbReference type="InterPro" id="IPR014284">
    <property type="entry name" value="RNA_pol_sigma-70_dom"/>
</dbReference>
<dbReference type="SUPFAM" id="SSF88946">
    <property type="entry name" value="Sigma2 domain of RNA polymerase sigma factors"/>
    <property type="match status" value="1"/>
</dbReference>
<dbReference type="InterPro" id="IPR036388">
    <property type="entry name" value="WH-like_DNA-bd_sf"/>
</dbReference>
<dbReference type="Pfam" id="PF08281">
    <property type="entry name" value="Sigma70_r4_2"/>
    <property type="match status" value="1"/>
</dbReference>
<dbReference type="NCBIfam" id="TIGR02937">
    <property type="entry name" value="sigma70-ECF"/>
    <property type="match status" value="1"/>
</dbReference>
<evidence type="ECO:0000313" key="7">
    <source>
        <dbReference type="EMBL" id="PVE45736.1"/>
    </source>
</evidence>
<accession>A0A2T7UM41</accession>
<dbReference type="Proteomes" id="UP000244810">
    <property type="component" value="Unassembled WGS sequence"/>
</dbReference>
<dbReference type="OrthoDB" id="9794372at2"/>
<reference evidence="7 8" key="1">
    <citation type="journal article" date="2011" name="Syst. Appl. Microbiol.">
        <title>Defluviimonas denitrificans gen. nov., sp. nov., and Pararhodobacter aggregans gen. nov., sp. nov., non-phototrophic Rhodobacteraceae from the biofilter of a marine aquaculture.</title>
        <authorList>
            <person name="Foesel B.U."/>
            <person name="Drake H.L."/>
            <person name="Schramm A."/>
        </authorList>
    </citation>
    <scope>NUCLEOTIDE SEQUENCE [LARGE SCALE GENOMIC DNA]</scope>
    <source>
        <strain evidence="7 8">D1-19</strain>
    </source>
</reference>
<dbReference type="GO" id="GO:0016987">
    <property type="term" value="F:sigma factor activity"/>
    <property type="evidence" value="ECO:0007669"/>
    <property type="project" value="UniProtKB-KW"/>
</dbReference>
<dbReference type="InterPro" id="IPR013249">
    <property type="entry name" value="RNA_pol_sigma70_r4_t2"/>
</dbReference>
<dbReference type="RefSeq" id="WP_107754188.1">
    <property type="nucleotide sequence ID" value="NZ_QBKF01000012.1"/>
</dbReference>
<keyword evidence="4" id="KW-0804">Transcription</keyword>
<evidence type="ECO:0000259" key="5">
    <source>
        <dbReference type="Pfam" id="PF04542"/>
    </source>
</evidence>
<dbReference type="Gene3D" id="1.10.10.10">
    <property type="entry name" value="Winged helix-like DNA-binding domain superfamily/Winged helix DNA-binding domain"/>
    <property type="match status" value="1"/>
</dbReference>
<dbReference type="GO" id="GO:0006352">
    <property type="term" value="P:DNA-templated transcription initiation"/>
    <property type="evidence" value="ECO:0007669"/>
    <property type="project" value="InterPro"/>
</dbReference>
<dbReference type="InterPro" id="IPR039425">
    <property type="entry name" value="RNA_pol_sigma-70-like"/>
</dbReference>
<sequence length="167" mass="18951">MNWDLNRLFRLHAREITGALRLRGASRDLAEDLMQDAFLRVLSAPPRRAEGRDNPRGYLFRIARNLLIDRVRREGRLPVIGLDLTDLGQLPDTAPDPEAALYQQERLDRIAAALAEMPERTRHAFALHRLQGATMAEVAAEMGISTSRAWGLIHEAYRHLRACLHEG</sequence>
<dbReference type="EMBL" id="QDDR01000012">
    <property type="protein sequence ID" value="PVE45736.1"/>
    <property type="molecule type" value="Genomic_DNA"/>
</dbReference>
<name>A0A2T7UM41_9RHOB</name>
<evidence type="ECO:0000256" key="4">
    <source>
        <dbReference type="ARBA" id="ARBA00023163"/>
    </source>
</evidence>
<proteinExistence type="inferred from homology"/>
<dbReference type="SUPFAM" id="SSF88659">
    <property type="entry name" value="Sigma3 and sigma4 domains of RNA polymerase sigma factors"/>
    <property type="match status" value="1"/>
</dbReference>
<evidence type="ECO:0000313" key="8">
    <source>
        <dbReference type="Proteomes" id="UP000244810"/>
    </source>
</evidence>
<organism evidence="7 8">
    <name type="scientific">Pararhodobacter aggregans</name>
    <dbReference type="NCBI Taxonomy" id="404875"/>
    <lineage>
        <taxon>Bacteria</taxon>
        <taxon>Pseudomonadati</taxon>
        <taxon>Pseudomonadota</taxon>
        <taxon>Alphaproteobacteria</taxon>
        <taxon>Rhodobacterales</taxon>
        <taxon>Paracoccaceae</taxon>
        <taxon>Pararhodobacter</taxon>
    </lineage>
</organism>
<keyword evidence="2" id="KW-0805">Transcription regulation</keyword>
<feature type="domain" description="RNA polymerase sigma factor 70 region 4 type 2" evidence="6">
    <location>
        <begin position="108"/>
        <end position="160"/>
    </location>
</feature>
<protein>
    <submittedName>
        <fullName evidence="7">RNA polymerase subunit sigma-24</fullName>
    </submittedName>
</protein>
<dbReference type="InterPro" id="IPR013324">
    <property type="entry name" value="RNA_pol_sigma_r3/r4-like"/>
</dbReference>
<dbReference type="Pfam" id="PF04542">
    <property type="entry name" value="Sigma70_r2"/>
    <property type="match status" value="1"/>
</dbReference>
<evidence type="ECO:0000256" key="1">
    <source>
        <dbReference type="ARBA" id="ARBA00010641"/>
    </source>
</evidence>
<dbReference type="AlphaFoldDB" id="A0A2T7UM41"/>
<keyword evidence="3" id="KW-0731">Sigma factor</keyword>
<comment type="caution">
    <text evidence="7">The sequence shown here is derived from an EMBL/GenBank/DDBJ whole genome shotgun (WGS) entry which is preliminary data.</text>
</comment>
<evidence type="ECO:0000256" key="2">
    <source>
        <dbReference type="ARBA" id="ARBA00023015"/>
    </source>
</evidence>
<dbReference type="Gene3D" id="1.10.1740.10">
    <property type="match status" value="1"/>
</dbReference>
<dbReference type="CDD" id="cd06171">
    <property type="entry name" value="Sigma70_r4"/>
    <property type="match status" value="1"/>
</dbReference>
<dbReference type="InterPro" id="IPR007627">
    <property type="entry name" value="RNA_pol_sigma70_r2"/>
</dbReference>
<evidence type="ECO:0000259" key="6">
    <source>
        <dbReference type="Pfam" id="PF08281"/>
    </source>
</evidence>